<dbReference type="InterPro" id="IPR036779">
    <property type="entry name" value="LysM_dom_sf"/>
</dbReference>
<feature type="domain" description="LysM" evidence="3">
    <location>
        <begin position="387"/>
        <end position="431"/>
    </location>
</feature>
<dbReference type="InterPro" id="IPR008258">
    <property type="entry name" value="Transglycosylase_SLT_dom_1"/>
</dbReference>
<keyword evidence="2" id="KW-0472">Membrane</keyword>
<keyword evidence="2" id="KW-0812">Transmembrane</keyword>
<dbReference type="SMART" id="SM00257">
    <property type="entry name" value="LysM"/>
    <property type="match status" value="1"/>
</dbReference>
<dbReference type="RefSeq" id="WP_024268468.1">
    <property type="nucleotide sequence ID" value="NC_023035.1"/>
</dbReference>
<dbReference type="KEGG" id="slr:L21SP2_2201"/>
<dbReference type="InterPro" id="IPR018392">
    <property type="entry name" value="LysM"/>
</dbReference>
<dbReference type="InterPro" id="IPR023346">
    <property type="entry name" value="Lysozyme-like_dom_sf"/>
</dbReference>
<dbReference type="AlphaFoldDB" id="V5WJ48"/>
<dbReference type="SUPFAM" id="SSF53955">
    <property type="entry name" value="Lysozyme-like"/>
    <property type="match status" value="1"/>
</dbReference>
<dbReference type="CDD" id="cd00118">
    <property type="entry name" value="LysM"/>
    <property type="match status" value="1"/>
</dbReference>
<dbReference type="SUPFAM" id="SSF54106">
    <property type="entry name" value="LysM domain"/>
    <property type="match status" value="1"/>
</dbReference>
<dbReference type="EMBL" id="CP006939">
    <property type="protein sequence ID" value="AHC15564.1"/>
    <property type="molecule type" value="Genomic_DNA"/>
</dbReference>
<dbReference type="Pfam" id="PF01464">
    <property type="entry name" value="SLT"/>
    <property type="match status" value="1"/>
</dbReference>
<sequence length="440" mass="48612">MIPNRKLRSGRPFSSFSGLPGSIHAVQLILIFFLICSPTGIHSLPRRNNPEAAWENGPGPGEEHSVKSSAPASPLPSLQTHAGPMMFASFSQHDLLHPRVIAELDERTRNDSLSAHWSAMIRSELYRDYIRSEILRQRVPTELMAVAYIESSFDVMAESRTGARGLWQFADNSLAPWLSRSETFPRFDERFDFRKSTIAAMEKLMINRRETGDWISAVAAYNGGLGRLSRSLAALNRRGTGNGSAPAPNPADTPGETLSPFWSLDIQDEGEPYVREAGNISRETANYIPRYIAASVIAAYPGRFGIRLNWSAPLHWEHLSPGIEIELTTLAGESGVPLQILRAGNGEYLDGIIPGGAHELKFPRRYSSAVRSALGSLRKTREPSGPGYYTVKPGDTLWSISRSHGIDLENLRKLNNLEQDNIIHAGMQLRLADESADTSN</sequence>
<organism evidence="4 5">
    <name type="scientific">Salinispira pacifica</name>
    <dbReference type="NCBI Taxonomy" id="1307761"/>
    <lineage>
        <taxon>Bacteria</taxon>
        <taxon>Pseudomonadati</taxon>
        <taxon>Spirochaetota</taxon>
        <taxon>Spirochaetia</taxon>
        <taxon>Spirochaetales</taxon>
        <taxon>Spirochaetaceae</taxon>
        <taxon>Salinispira</taxon>
    </lineage>
</organism>
<evidence type="ECO:0000256" key="1">
    <source>
        <dbReference type="SAM" id="MobiDB-lite"/>
    </source>
</evidence>
<dbReference type="PROSITE" id="PS51782">
    <property type="entry name" value="LYSM"/>
    <property type="match status" value="1"/>
</dbReference>
<keyword evidence="2" id="KW-1133">Transmembrane helix</keyword>
<reference evidence="4 5" key="1">
    <citation type="journal article" date="2015" name="Stand. Genomic Sci.">
        <title>Complete genome sequence and description of Salinispira pacifica gen. nov., sp. nov., a novel spirochaete isolated form a hypersaline microbial mat.</title>
        <authorList>
            <person name="Ben Hania W."/>
            <person name="Joseph M."/>
            <person name="Schumann P."/>
            <person name="Bunk B."/>
            <person name="Fiebig A."/>
            <person name="Sproer C."/>
            <person name="Klenk H.P."/>
            <person name="Fardeau M.L."/>
            <person name="Spring S."/>
        </authorList>
    </citation>
    <scope>NUCLEOTIDE SEQUENCE [LARGE SCALE GENOMIC DNA]</scope>
    <source>
        <strain evidence="4 5">L21-RPul-D2</strain>
    </source>
</reference>
<feature type="region of interest" description="Disordered" evidence="1">
    <location>
        <begin position="47"/>
        <end position="75"/>
    </location>
</feature>
<dbReference type="HOGENOM" id="CLU_622389_0_0_12"/>
<proteinExistence type="predicted"/>
<gene>
    <name evidence="4" type="ORF">L21SP2_2201</name>
</gene>
<dbReference type="Gene3D" id="3.10.350.10">
    <property type="entry name" value="LysM domain"/>
    <property type="match status" value="1"/>
</dbReference>
<dbReference type="Pfam" id="PF01476">
    <property type="entry name" value="LysM"/>
    <property type="match status" value="1"/>
</dbReference>
<dbReference type="STRING" id="1307761.L21SP2_2201"/>
<keyword evidence="5" id="KW-1185">Reference proteome</keyword>
<dbReference type="Gene3D" id="1.10.530.10">
    <property type="match status" value="1"/>
</dbReference>
<evidence type="ECO:0000259" key="3">
    <source>
        <dbReference type="PROSITE" id="PS51782"/>
    </source>
</evidence>
<protein>
    <submittedName>
        <fullName evidence="4">Membrane-bound lytic murein transglycosylase D</fullName>
    </submittedName>
</protein>
<dbReference type="Proteomes" id="UP000018680">
    <property type="component" value="Chromosome"/>
</dbReference>
<feature type="transmembrane region" description="Helical" evidence="2">
    <location>
        <begin position="21"/>
        <end position="41"/>
    </location>
</feature>
<evidence type="ECO:0000256" key="2">
    <source>
        <dbReference type="SAM" id="Phobius"/>
    </source>
</evidence>
<evidence type="ECO:0000313" key="5">
    <source>
        <dbReference type="Proteomes" id="UP000018680"/>
    </source>
</evidence>
<evidence type="ECO:0000313" key="4">
    <source>
        <dbReference type="EMBL" id="AHC15564.1"/>
    </source>
</evidence>
<accession>V5WJ48</accession>
<dbReference type="eggNOG" id="COG0741">
    <property type="taxonomic scope" value="Bacteria"/>
</dbReference>
<name>V5WJ48_9SPIO</name>